<dbReference type="InterPro" id="IPR002052">
    <property type="entry name" value="DNA_methylase_N6_adenine_CS"/>
</dbReference>
<dbReference type="PRINTS" id="PR00507">
    <property type="entry name" value="N12N6MTFRASE"/>
</dbReference>
<dbReference type="RefSeq" id="WP_301140901.1">
    <property type="nucleotide sequence ID" value="NZ_JAUHQA010000001.1"/>
</dbReference>
<dbReference type="PANTHER" id="PTHR33841">
    <property type="entry name" value="DNA METHYLTRANSFERASE YEEA-RELATED"/>
    <property type="match status" value="1"/>
</dbReference>
<dbReference type="InterPro" id="IPR050953">
    <property type="entry name" value="N4_N6_ade-DNA_methylase"/>
</dbReference>
<dbReference type="PROSITE" id="PS00092">
    <property type="entry name" value="N6_MTASE"/>
    <property type="match status" value="1"/>
</dbReference>
<dbReference type="Gene3D" id="3.40.50.150">
    <property type="entry name" value="Vaccinia Virus protein VP39"/>
    <property type="match status" value="1"/>
</dbReference>
<reference evidence="8" key="1">
    <citation type="submission" date="2023-06" db="EMBL/GenBank/DDBJ databases">
        <title>Egi l300058.</title>
        <authorList>
            <person name="Gao L."/>
            <person name="Fang B.-Z."/>
            <person name="Li W.-J."/>
        </authorList>
    </citation>
    <scope>NUCLEOTIDE SEQUENCE</scope>
    <source>
        <strain evidence="8">EGI L300058</strain>
    </source>
</reference>
<proteinExistence type="predicted"/>
<keyword evidence="4" id="KW-0949">S-adenosyl-L-methionine</keyword>
<gene>
    <name evidence="8" type="primary">pglX</name>
    <name evidence="8" type="ORF">QQX02_02060</name>
</gene>
<comment type="caution">
    <text evidence="8">The sequence shown here is derived from an EMBL/GenBank/DDBJ whole genome shotgun (WGS) entry which is preliminary data.</text>
</comment>
<evidence type="ECO:0000313" key="8">
    <source>
        <dbReference type="EMBL" id="MDN4479711.1"/>
    </source>
</evidence>
<keyword evidence="9" id="KW-1185">Reference proteome</keyword>
<dbReference type="GO" id="GO:0009007">
    <property type="term" value="F:site-specific DNA-methyltransferase (adenine-specific) activity"/>
    <property type="evidence" value="ECO:0007669"/>
    <property type="project" value="UniProtKB-EC"/>
</dbReference>
<dbReference type="Pfam" id="PF07669">
    <property type="entry name" value="Eco57I"/>
    <property type="match status" value="1"/>
</dbReference>
<evidence type="ECO:0000256" key="2">
    <source>
        <dbReference type="ARBA" id="ARBA00022603"/>
    </source>
</evidence>
<feature type="domain" description="Type II methyltransferase M.TaqI-like" evidence="6">
    <location>
        <begin position="273"/>
        <end position="453"/>
    </location>
</feature>
<dbReference type="NCBIfam" id="NF033451">
    <property type="entry name" value="BREX_2_MTaseX"/>
    <property type="match status" value="1"/>
</dbReference>
<evidence type="ECO:0000313" key="9">
    <source>
        <dbReference type="Proteomes" id="UP001172708"/>
    </source>
</evidence>
<accession>A0ABT8GE50</accession>
<dbReference type="Pfam" id="PF22654">
    <property type="entry name" value="DUF7008"/>
    <property type="match status" value="1"/>
</dbReference>
<keyword evidence="2 8" id="KW-0489">Methyltransferase</keyword>
<dbReference type="EMBL" id="JAUHQA010000001">
    <property type="protein sequence ID" value="MDN4479711.1"/>
    <property type="molecule type" value="Genomic_DNA"/>
</dbReference>
<keyword evidence="3 8" id="KW-0808">Transferase</keyword>
<evidence type="ECO:0000256" key="5">
    <source>
        <dbReference type="ARBA" id="ARBA00047942"/>
    </source>
</evidence>
<sequence>MSAQSSLTAELRAEVTALEDDLRSRVAAQPDVDAEWREQYRQAISAERTSASWEAWRDERVTLAAVSWVLTTVFVRFCEDNGLVSPVWIAGPRSSEAVERQSHFIRDKASAGEDVTDREWILDAVAHLSSLEATRELVDANAPMWLVAPSGDAATRLLAFWRERDEDGTQRRDLVDPLLDTRFLGDLYQDISEAARERYALLQTPDFVEEFILDHTLEPALAERPLDGFRMIDPTCGSGHFLLGAFALLLDRWHREAPGLDERERVQRALDAIHGVDINPYAVAIARFRLTVSALQACGMTSLETAPAFRYHLAAGDSLLHGGAADAYSLDLGAAHTSDRVAAEHAYATENLGVLREILADGRYDAVVGNPPYISVKDAKLRNVYRARYSSCKGKYVLTVPFMEKFFSLAKTGDSPGWVGQITSNSFMKREFGSKLIEWFLPKQDLRLVVDTSGAYIPGHGTPTVIIVGRPVQPTTATVRTVLGVRGEPGLPDDPARAKVWTSIATNIDAPGYEDEWVSVADLDRDRLARHPWSLSGGGAPEISAALAEVDFSTLGQRATEIGVSAVLGADDAFELSSWSEAESVGLVVGDAVRDFVASAEVRLWPYDDRLAPLESEPVTRWLWRNRRTLENGIYFGQTKEERGLRWFEYAILLRSKLHPPLSITFAFVATHNHFVLDRGGRVFNRSAPVIKLPADASEDDHLALLGVLNSSTACFWLKQNSYPKGGDPVGDSGARVSQQPWSDRYEFTGTTLQDYPLPSVLPTERGRSLDALAQQFAANSPGNVIERATPSRATLDEAHAGFDTARGQMISTQEELDWDCYRLYGLIGDDLTYRGEPPPLALGERAFEIALARRVEAGETDTAWFARHRSTPITDLPSHWPADYQELVQRRLDLIANDRCIALLEQPEHKRRWATEPWEDQEKAALGDWLLDRLEDRALWFDARHRPATQSITVLADKVSRDDTLRDALALWEGRPDIAVQNSLERLLKGEAVPYLAAHRYKESGMRKRAAWERTWALQRREDSGNYNPASTRYGGDGPIPVPPSYVTADFRRSEYWSHRGKLDVPKERFILYPGAGRSGEDVLGWAGWDYAQQALALAQLVLAGQTQDADRDRLVPLIAGLDEVMPWVEQWHGDHDDFYGQSPARYFAAELETFLAENGITREDLYAWRPTTARGRKARA</sequence>
<evidence type="ECO:0000256" key="4">
    <source>
        <dbReference type="ARBA" id="ARBA00022691"/>
    </source>
</evidence>
<dbReference type="InterPro" id="IPR029063">
    <property type="entry name" value="SAM-dependent_MTases_sf"/>
</dbReference>
<organism evidence="8 9">
    <name type="scientific">Demequina muriae</name>
    <dbReference type="NCBI Taxonomy" id="3051664"/>
    <lineage>
        <taxon>Bacteria</taxon>
        <taxon>Bacillati</taxon>
        <taxon>Actinomycetota</taxon>
        <taxon>Actinomycetes</taxon>
        <taxon>Micrococcales</taxon>
        <taxon>Demequinaceae</taxon>
        <taxon>Demequina</taxon>
    </lineage>
</organism>
<protein>
    <recommendedName>
        <fullName evidence="1">site-specific DNA-methyltransferase (adenine-specific)</fullName>
        <ecNumber evidence="1">2.1.1.72</ecNumber>
    </recommendedName>
</protein>
<dbReference type="Proteomes" id="UP001172708">
    <property type="component" value="Unassembled WGS sequence"/>
</dbReference>
<evidence type="ECO:0000259" key="7">
    <source>
        <dbReference type="Pfam" id="PF22654"/>
    </source>
</evidence>
<evidence type="ECO:0000256" key="1">
    <source>
        <dbReference type="ARBA" id="ARBA00011900"/>
    </source>
</evidence>
<dbReference type="SUPFAM" id="SSF53335">
    <property type="entry name" value="S-adenosyl-L-methionine-dependent methyltransferases"/>
    <property type="match status" value="1"/>
</dbReference>
<dbReference type="PANTHER" id="PTHR33841:SF1">
    <property type="entry name" value="DNA METHYLTRANSFERASE A"/>
    <property type="match status" value="1"/>
</dbReference>
<evidence type="ECO:0000259" key="6">
    <source>
        <dbReference type="Pfam" id="PF07669"/>
    </source>
</evidence>
<dbReference type="EC" id="2.1.1.72" evidence="1"/>
<evidence type="ECO:0000256" key="3">
    <source>
        <dbReference type="ARBA" id="ARBA00022679"/>
    </source>
</evidence>
<dbReference type="InterPro" id="IPR011639">
    <property type="entry name" value="MethylTrfase_TaqI-like_dom"/>
</dbReference>
<name>A0ABT8GE50_9MICO</name>
<dbReference type="GO" id="GO:0032259">
    <property type="term" value="P:methylation"/>
    <property type="evidence" value="ECO:0007669"/>
    <property type="project" value="UniProtKB-KW"/>
</dbReference>
<feature type="domain" description="DUF7008" evidence="7">
    <location>
        <begin position="810"/>
        <end position="1179"/>
    </location>
</feature>
<comment type="catalytic activity">
    <reaction evidence="5">
        <text>a 2'-deoxyadenosine in DNA + S-adenosyl-L-methionine = an N(6)-methyl-2'-deoxyadenosine in DNA + S-adenosyl-L-homocysteine + H(+)</text>
        <dbReference type="Rhea" id="RHEA:15197"/>
        <dbReference type="Rhea" id="RHEA-COMP:12418"/>
        <dbReference type="Rhea" id="RHEA-COMP:12419"/>
        <dbReference type="ChEBI" id="CHEBI:15378"/>
        <dbReference type="ChEBI" id="CHEBI:57856"/>
        <dbReference type="ChEBI" id="CHEBI:59789"/>
        <dbReference type="ChEBI" id="CHEBI:90615"/>
        <dbReference type="ChEBI" id="CHEBI:90616"/>
        <dbReference type="EC" id="2.1.1.72"/>
    </reaction>
</comment>
<dbReference type="InterPro" id="IPR054277">
    <property type="entry name" value="DUF7008"/>
</dbReference>